<organism evidence="1 2">
    <name type="scientific">Hoylesella saccharolytica F0055</name>
    <dbReference type="NCBI Taxonomy" id="1127699"/>
    <lineage>
        <taxon>Bacteria</taxon>
        <taxon>Pseudomonadati</taxon>
        <taxon>Bacteroidota</taxon>
        <taxon>Bacteroidia</taxon>
        <taxon>Bacteroidales</taxon>
        <taxon>Prevotellaceae</taxon>
        <taxon>Hoylesella</taxon>
    </lineage>
</organism>
<dbReference type="EMBL" id="AMEP01000024">
    <property type="protein sequence ID" value="EKY03797.1"/>
    <property type="molecule type" value="Genomic_DNA"/>
</dbReference>
<evidence type="ECO:0000313" key="2">
    <source>
        <dbReference type="Proteomes" id="UP000010433"/>
    </source>
</evidence>
<dbReference type="HOGENOM" id="CLU_1843332_0_0_10"/>
<evidence type="ECO:0000313" key="1">
    <source>
        <dbReference type="EMBL" id="EKY03797.1"/>
    </source>
</evidence>
<reference evidence="1 2" key="1">
    <citation type="submission" date="2012-05" db="EMBL/GenBank/DDBJ databases">
        <authorList>
            <person name="Weinstock G."/>
            <person name="Sodergren E."/>
            <person name="Lobos E.A."/>
            <person name="Fulton L."/>
            <person name="Fulton R."/>
            <person name="Courtney L."/>
            <person name="Fronick C."/>
            <person name="O'Laughlin M."/>
            <person name="Godfrey J."/>
            <person name="Wilson R.M."/>
            <person name="Miner T."/>
            <person name="Farmer C."/>
            <person name="Delehaunty K."/>
            <person name="Cordes M."/>
            <person name="Minx P."/>
            <person name="Tomlinson C."/>
            <person name="Chen J."/>
            <person name="Wollam A."/>
            <person name="Pepin K.H."/>
            <person name="Bhonagiri V."/>
            <person name="Zhang X."/>
            <person name="Suruliraj S."/>
            <person name="Warren W."/>
            <person name="Mitreva M."/>
            <person name="Mardis E.R."/>
            <person name="Wilson R.K."/>
        </authorList>
    </citation>
    <scope>NUCLEOTIDE SEQUENCE [LARGE SCALE GENOMIC DNA]</scope>
    <source>
        <strain evidence="1 2">F0055</strain>
    </source>
</reference>
<dbReference type="AlphaFoldDB" id="L1NKV6"/>
<dbReference type="Proteomes" id="UP000010433">
    <property type="component" value="Unassembled WGS sequence"/>
</dbReference>
<gene>
    <name evidence="1" type="ORF">HMPREF9151_00221</name>
</gene>
<sequence length="140" mass="16209">MRLLLPPSREGKTSKKKNLKNCLAEIHTLESMADTQKSGKKQICRNPFRQAAPCLFSSVMKGRNVLCPIAKFTKRGHNLFLPKMRRISARQLNHRNDNRKVCPTRKKTNVFFGRTAHFVYLCINNKSCLKRQQIKEVRGI</sequence>
<comment type="caution">
    <text evidence="1">The sequence shown here is derived from an EMBL/GenBank/DDBJ whole genome shotgun (WGS) entry which is preliminary data.</text>
</comment>
<name>L1NKV6_9BACT</name>
<protein>
    <submittedName>
        <fullName evidence="1">Uncharacterized protein</fullName>
    </submittedName>
</protein>
<accession>L1NKV6</accession>
<dbReference type="STRING" id="1127699.HMPREF9151_00221"/>
<keyword evidence="2" id="KW-1185">Reference proteome</keyword>
<proteinExistence type="predicted"/>